<gene>
    <name evidence="1" type="ORF">EU557_10940</name>
</gene>
<proteinExistence type="predicted"/>
<dbReference type="EMBL" id="SRKZ01000003">
    <property type="protein sequence ID" value="TGD80351.1"/>
    <property type="molecule type" value="Genomic_DNA"/>
</dbReference>
<protein>
    <submittedName>
        <fullName evidence="1">Uncharacterized protein</fullName>
    </submittedName>
</protein>
<comment type="caution">
    <text evidence="1">The sequence shown here is derived from an EMBL/GenBank/DDBJ whole genome shotgun (WGS) entry which is preliminary data.</text>
</comment>
<keyword evidence="2" id="KW-1185">Reference proteome</keyword>
<name>A0A4Z0MLB5_9BACT</name>
<dbReference type="RefSeq" id="WP_135530506.1">
    <property type="nucleotide sequence ID" value="NZ_SRKZ01000003.1"/>
</dbReference>
<accession>A0A4Z0MLB5</accession>
<organism evidence="1 2">
    <name type="scientific">Hymenobacter wooponensis</name>
    <dbReference type="NCBI Taxonomy" id="1525360"/>
    <lineage>
        <taxon>Bacteria</taxon>
        <taxon>Pseudomonadati</taxon>
        <taxon>Bacteroidota</taxon>
        <taxon>Cytophagia</taxon>
        <taxon>Cytophagales</taxon>
        <taxon>Hymenobacteraceae</taxon>
        <taxon>Hymenobacter</taxon>
    </lineage>
</organism>
<evidence type="ECO:0000313" key="2">
    <source>
        <dbReference type="Proteomes" id="UP000298284"/>
    </source>
</evidence>
<sequence>MLVAAGLGLWGCNTEVEKLTAADREYYPIYVGHKWLYEAVDSLYRNDVAVKVSRFQLQDEVIGFAKDAAGDTAWQVLRSRRLNAAAVWQPDTVFTLTRTFKHVLTQRSNRRTVELVFPVRENYAWQLHAFLAELTDTTKDAYTQTRQYTGLGQPYSREVLGQFICFEPTITTEADILYDVYNPVQRHTVFARGVGPVFSEERRYIMGCPPGSSPDCAYVPGFIALGYGRVRVLVQ</sequence>
<dbReference type="AlphaFoldDB" id="A0A4Z0MLB5"/>
<dbReference type="OrthoDB" id="1467525at2"/>
<dbReference type="Proteomes" id="UP000298284">
    <property type="component" value="Unassembled WGS sequence"/>
</dbReference>
<reference evidence="1 2" key="1">
    <citation type="submission" date="2019-04" db="EMBL/GenBank/DDBJ databases">
        <authorList>
            <person name="Feng G."/>
            <person name="Zhang J."/>
            <person name="Zhu H."/>
        </authorList>
    </citation>
    <scope>NUCLEOTIDE SEQUENCE [LARGE SCALE GENOMIC DNA]</scope>
    <source>
        <strain evidence="1 2">JCM 19491</strain>
    </source>
</reference>
<evidence type="ECO:0000313" key="1">
    <source>
        <dbReference type="EMBL" id="TGD80351.1"/>
    </source>
</evidence>